<keyword evidence="3" id="KW-1185">Reference proteome</keyword>
<reference evidence="3" key="1">
    <citation type="journal article" date="2019" name="Int. J. Syst. Evol. Microbiol.">
        <title>The Global Catalogue of Microorganisms (GCM) 10K type strain sequencing project: providing services to taxonomists for standard genome sequencing and annotation.</title>
        <authorList>
            <consortium name="The Broad Institute Genomics Platform"/>
            <consortium name="The Broad Institute Genome Sequencing Center for Infectious Disease"/>
            <person name="Wu L."/>
            <person name="Ma J."/>
        </authorList>
    </citation>
    <scope>NUCLEOTIDE SEQUENCE [LARGE SCALE GENOMIC DNA]</scope>
    <source>
        <strain evidence="3">CGMCC 1.15111</strain>
    </source>
</reference>
<protein>
    <submittedName>
        <fullName evidence="2">Threonylcarbamoyl-AMP synthase</fullName>
    </submittedName>
</protein>
<dbReference type="InterPro" id="IPR052532">
    <property type="entry name" value="SUA5_domain"/>
</dbReference>
<dbReference type="Proteomes" id="UP000658258">
    <property type="component" value="Unassembled WGS sequence"/>
</dbReference>
<dbReference type="RefSeq" id="WP_189631499.1">
    <property type="nucleotide sequence ID" value="NZ_BNAG01000005.1"/>
</dbReference>
<dbReference type="Gene3D" id="3.90.870.10">
    <property type="entry name" value="DHBP synthase"/>
    <property type="match status" value="1"/>
</dbReference>
<accession>A0ABQ3I8W9</accession>
<dbReference type="PROSITE" id="PS51163">
    <property type="entry name" value="YRDC"/>
    <property type="match status" value="1"/>
</dbReference>
<dbReference type="SUPFAM" id="SSF55821">
    <property type="entry name" value="YrdC/RibB"/>
    <property type="match status" value="1"/>
</dbReference>
<dbReference type="PANTHER" id="PTHR42828:SF3">
    <property type="entry name" value="THREONYLCARBAMOYL-AMP SYNTHASE"/>
    <property type="match status" value="1"/>
</dbReference>
<proteinExistence type="predicted"/>
<dbReference type="InterPro" id="IPR006070">
    <property type="entry name" value="Sua5-like_dom"/>
</dbReference>
<organism evidence="2 3">
    <name type="scientific">Roseivirga thermotolerans</name>
    <dbReference type="NCBI Taxonomy" id="1758176"/>
    <lineage>
        <taxon>Bacteria</taxon>
        <taxon>Pseudomonadati</taxon>
        <taxon>Bacteroidota</taxon>
        <taxon>Cytophagia</taxon>
        <taxon>Cytophagales</taxon>
        <taxon>Roseivirgaceae</taxon>
        <taxon>Roseivirga</taxon>
    </lineage>
</organism>
<gene>
    <name evidence="2" type="ORF">GCM10011340_33930</name>
</gene>
<evidence type="ECO:0000313" key="3">
    <source>
        <dbReference type="Proteomes" id="UP000658258"/>
    </source>
</evidence>
<dbReference type="InterPro" id="IPR017945">
    <property type="entry name" value="DHBP_synth_RibB-like_a/b_dom"/>
</dbReference>
<dbReference type="PANTHER" id="PTHR42828">
    <property type="entry name" value="DHBP SYNTHASE RIBB-LIKE ALPHA/BETA DOMAIN-CONTAINING PROTEIN"/>
    <property type="match status" value="1"/>
</dbReference>
<evidence type="ECO:0000259" key="1">
    <source>
        <dbReference type="PROSITE" id="PS51163"/>
    </source>
</evidence>
<comment type="caution">
    <text evidence="2">The sequence shown here is derived from an EMBL/GenBank/DDBJ whole genome shotgun (WGS) entry which is preliminary data.</text>
</comment>
<name>A0ABQ3I8W9_9BACT</name>
<dbReference type="Pfam" id="PF01300">
    <property type="entry name" value="Sua5_yciO_yrdC"/>
    <property type="match status" value="1"/>
</dbReference>
<feature type="domain" description="YrdC-like" evidence="1">
    <location>
        <begin position="15"/>
        <end position="201"/>
    </location>
</feature>
<sequence>MPAEFIRLYEENPEPHKLDQIVKVLRNGGVVIYPTDTVYGIGCDFSNTKAVQRVCQIKNTKPQALSFICYDLSEISEYTKHLSTPVFKVMKKALPGPFTFILEASSKVPKVLNAKKKTVGIRVPNNNIPRELVKRLGNPIITTSIRDEDEVIEYSTDPELIYEKYENLVDIVIDGGYGGNMPSTVVDCSGDYFEVIREGLGDIEEFM</sequence>
<dbReference type="EMBL" id="BNAG01000005">
    <property type="protein sequence ID" value="GHE74544.1"/>
    <property type="molecule type" value="Genomic_DNA"/>
</dbReference>
<evidence type="ECO:0000313" key="2">
    <source>
        <dbReference type="EMBL" id="GHE74544.1"/>
    </source>
</evidence>
<dbReference type="NCBIfam" id="TIGR00057">
    <property type="entry name" value="L-threonylcarbamoyladenylate synthase"/>
    <property type="match status" value="1"/>
</dbReference>